<dbReference type="Proteomes" id="UP000428328">
    <property type="component" value="Chromosome"/>
</dbReference>
<dbReference type="NCBIfam" id="TIGR04354">
    <property type="entry name" value="amphi-Trp"/>
    <property type="match status" value="1"/>
</dbReference>
<sequence>MSEDKRLGTNPLAWVDQAAAKPAVLPGAGPTAQAAPLPVPPAPGGCFITPADTITKEDIMSKGKVKIKQTLETAMVIAHLNDLAQSLDSGVVRAEDGDNSVVLSVPETVHFEMKLSRKKDKAKCAIELEWKDDGSQAEGFRITEG</sequence>
<reference evidence="2 3" key="1">
    <citation type="submission" date="2019-11" db="EMBL/GenBank/DDBJ databases">
        <authorList>
            <person name="Zheng R.K."/>
            <person name="Sun C.M."/>
        </authorList>
    </citation>
    <scope>NUCLEOTIDE SEQUENCE [LARGE SCALE GENOMIC DNA]</scope>
    <source>
        <strain evidence="2 3">SRB007</strain>
    </source>
</reference>
<organism evidence="2 3">
    <name type="scientific">Pseudodesulfovibrio cashew</name>
    <dbReference type="NCBI Taxonomy" id="2678688"/>
    <lineage>
        <taxon>Bacteria</taxon>
        <taxon>Pseudomonadati</taxon>
        <taxon>Thermodesulfobacteriota</taxon>
        <taxon>Desulfovibrionia</taxon>
        <taxon>Desulfovibrionales</taxon>
        <taxon>Desulfovibrionaceae</taxon>
    </lineage>
</organism>
<dbReference type="AlphaFoldDB" id="A0A6I6JF81"/>
<evidence type="ECO:0000313" key="3">
    <source>
        <dbReference type="Proteomes" id="UP000428328"/>
    </source>
</evidence>
<dbReference type="Pfam" id="PF20068">
    <property type="entry name" value="Amphi-Trp"/>
    <property type="match status" value="1"/>
</dbReference>
<protein>
    <submittedName>
        <fullName evidence="2">Amphi-Trp domain-containing protein</fullName>
    </submittedName>
</protein>
<evidence type="ECO:0000259" key="1">
    <source>
        <dbReference type="Pfam" id="PF20068"/>
    </source>
</evidence>
<feature type="domain" description="Amphi-Trp" evidence="1">
    <location>
        <begin position="65"/>
        <end position="140"/>
    </location>
</feature>
<evidence type="ECO:0000313" key="2">
    <source>
        <dbReference type="EMBL" id="QGY38647.1"/>
    </source>
</evidence>
<gene>
    <name evidence="2" type="ORF">GM415_00315</name>
</gene>
<name>A0A6I6JF81_9BACT</name>
<dbReference type="RefSeq" id="WP_158945652.1">
    <property type="nucleotide sequence ID" value="NZ_CP046400.1"/>
</dbReference>
<dbReference type="EMBL" id="CP046400">
    <property type="protein sequence ID" value="QGY38647.1"/>
    <property type="molecule type" value="Genomic_DNA"/>
</dbReference>
<dbReference type="KEGG" id="psel:GM415_00315"/>
<keyword evidence="3" id="KW-1185">Reference proteome</keyword>
<accession>A0A6I6JF81</accession>
<dbReference type="InterPro" id="IPR027598">
    <property type="entry name" value="Amphi-Trp_dom"/>
</dbReference>
<proteinExistence type="predicted"/>